<dbReference type="EMBL" id="JAYMYJ010000099">
    <property type="protein sequence ID" value="MEB4591382.1"/>
    <property type="molecule type" value="Genomic_DNA"/>
</dbReference>
<dbReference type="RefSeq" id="WP_324694940.1">
    <property type="nucleotide sequence ID" value="NZ_JAYMYJ010000099.1"/>
</dbReference>
<dbReference type="InterPro" id="IPR043472">
    <property type="entry name" value="Macro_dom-like"/>
</dbReference>
<sequence>MMEQLAEELGDLSYDSLADFLHLLGEKILRASNTHMQNNHPELAGHLMACSKHLEQASSEVLRAWQTSPSHNHTITHNNRATTMNQNSRLQRTQIADDTLAILQQGYYQANVTDKISIQPQLEACVQNTRLYTPETLANLPNPTVIHHTVIEVINETTLQGAKRLYDNRKSSRIAVLNFASAKNAGGGFLGGSQAQEESLARSSGLYASLQHCPAYYDYHRQQSRTLLYSDHMIYSPACPVFKQDDGAVLPELYYVDFITSAAPNRGAIARNEPQSLEHIESVFAQRIRYVLQLAAHQGCDALVLGAWGCGVFGNLPTQVANLFACELTGDGMFAQAFRHISFSIPANPKALENILAFRQAFTTGN</sequence>
<organism evidence="2 3">
    <name type="scientific">Candidatus Thiothrix phosphatis</name>
    <dbReference type="NCBI Taxonomy" id="3112415"/>
    <lineage>
        <taxon>Bacteria</taxon>
        <taxon>Pseudomonadati</taxon>
        <taxon>Pseudomonadota</taxon>
        <taxon>Gammaproteobacteria</taxon>
        <taxon>Thiotrichales</taxon>
        <taxon>Thiotrichaceae</taxon>
        <taxon>Thiothrix</taxon>
    </lineage>
</organism>
<evidence type="ECO:0000259" key="1">
    <source>
        <dbReference type="Pfam" id="PF10021"/>
    </source>
</evidence>
<dbReference type="InterPro" id="IPR012664">
    <property type="entry name" value="CHP02452"/>
</dbReference>
<accession>A0ABU6CZ89</accession>
<comment type="caution">
    <text evidence="2">The sequence shown here is derived from an EMBL/GenBank/DDBJ whole genome shotgun (WGS) entry which is preliminary data.</text>
</comment>
<evidence type="ECO:0000313" key="3">
    <source>
        <dbReference type="Proteomes" id="UP001308005"/>
    </source>
</evidence>
<reference evidence="2 3" key="2">
    <citation type="submission" date="2024-01" db="EMBL/GenBank/DDBJ databases">
        <authorList>
            <person name="Xie X."/>
        </authorList>
    </citation>
    <scope>NUCLEOTIDE SEQUENCE [LARGE SCALE GENOMIC DNA]</scope>
    <source>
        <strain evidence="2">SCUT-1</strain>
    </source>
</reference>
<evidence type="ECO:0000313" key="2">
    <source>
        <dbReference type="EMBL" id="MEB4591382.1"/>
    </source>
</evidence>
<dbReference type="PANTHER" id="PTHR35596:SF1">
    <property type="entry name" value="MICROBIAL-TYPE PARG CATALYTIC DOMAIN-CONTAINING PROTEIN"/>
    <property type="match status" value="1"/>
</dbReference>
<dbReference type="NCBIfam" id="TIGR02452">
    <property type="entry name" value="TIGR02452 family protein"/>
    <property type="match status" value="1"/>
</dbReference>
<dbReference type="Gene3D" id="3.40.220.10">
    <property type="entry name" value="Leucine Aminopeptidase, subunit E, domain 1"/>
    <property type="match status" value="1"/>
</dbReference>
<dbReference type="Pfam" id="PF10021">
    <property type="entry name" value="PARG_cat_microb"/>
    <property type="match status" value="1"/>
</dbReference>
<protein>
    <submittedName>
        <fullName evidence="2">TIGR02452 family protein</fullName>
    </submittedName>
</protein>
<feature type="domain" description="Microbial-type PARG catalytic" evidence="1">
    <location>
        <begin position="96"/>
        <end position="244"/>
    </location>
</feature>
<keyword evidence="3" id="KW-1185">Reference proteome</keyword>
<name>A0ABU6CZ89_9GAMM</name>
<dbReference type="PANTHER" id="PTHR35596">
    <property type="entry name" value="DUF2263 DOMAIN-CONTAINING PROTEIN"/>
    <property type="match status" value="1"/>
</dbReference>
<dbReference type="InterPro" id="IPR019261">
    <property type="entry name" value="PARG_cat_microbial"/>
</dbReference>
<gene>
    <name evidence="2" type="ORF">VSS37_10365</name>
</gene>
<reference evidence="3" key="1">
    <citation type="submission" date="2023-07" db="EMBL/GenBank/DDBJ databases">
        <title>The carbon used by Thiothrix.</title>
        <authorList>
            <person name="Chen L."/>
        </authorList>
    </citation>
    <scope>NUCLEOTIDE SEQUENCE [LARGE SCALE GENOMIC DNA]</scope>
</reference>
<dbReference type="Proteomes" id="UP001308005">
    <property type="component" value="Unassembled WGS sequence"/>
</dbReference>
<proteinExistence type="predicted"/>